<dbReference type="EMBL" id="VIFM01000084">
    <property type="protein sequence ID" value="TQF13901.1"/>
    <property type="molecule type" value="Genomic_DNA"/>
</dbReference>
<gene>
    <name evidence="2" type="ORF">FJV41_21465</name>
</gene>
<evidence type="ECO:0000313" key="2">
    <source>
        <dbReference type="EMBL" id="TQF13901.1"/>
    </source>
</evidence>
<protein>
    <recommendedName>
        <fullName evidence="4">GYF domain-containing protein</fullName>
    </recommendedName>
</protein>
<evidence type="ECO:0008006" key="4">
    <source>
        <dbReference type="Google" id="ProtNLM"/>
    </source>
</evidence>
<keyword evidence="1" id="KW-0472">Membrane</keyword>
<organism evidence="2 3">
    <name type="scientific">Myxococcus llanfairpwllgwyngyllgogerychwyrndrobwllllantysiliogogogochensis</name>
    <dbReference type="NCBI Taxonomy" id="2590453"/>
    <lineage>
        <taxon>Bacteria</taxon>
        <taxon>Pseudomonadati</taxon>
        <taxon>Myxococcota</taxon>
        <taxon>Myxococcia</taxon>
        <taxon>Myxococcales</taxon>
        <taxon>Cystobacterineae</taxon>
        <taxon>Myxococcaceae</taxon>
        <taxon>Myxococcus</taxon>
    </lineage>
</organism>
<dbReference type="RefSeq" id="WP_141644391.1">
    <property type="nucleotide sequence ID" value="NZ_VIFM01000084.1"/>
</dbReference>
<accession>A0A540WY22</accession>
<evidence type="ECO:0000313" key="3">
    <source>
        <dbReference type="Proteomes" id="UP000315369"/>
    </source>
</evidence>
<dbReference type="AlphaFoldDB" id="A0A540WY22"/>
<proteinExistence type="predicted"/>
<dbReference type="Proteomes" id="UP000315369">
    <property type="component" value="Unassembled WGS sequence"/>
</dbReference>
<sequence>MPVRIRTAEGELSYVGVEEVRQALKTGLVDASDEISLSESEPWRPVREVLGSPQWRWRDHFQWYGLTALLIGMFLLGAGLLWYVLLVSTSLLWFNMKRRAPRSGNRWW</sequence>
<keyword evidence="1" id="KW-0812">Transmembrane</keyword>
<feature type="transmembrane region" description="Helical" evidence="1">
    <location>
        <begin position="63"/>
        <end position="94"/>
    </location>
</feature>
<name>A0A540WY22_9BACT</name>
<evidence type="ECO:0000256" key="1">
    <source>
        <dbReference type="SAM" id="Phobius"/>
    </source>
</evidence>
<reference evidence="2 3" key="1">
    <citation type="submission" date="2019-06" db="EMBL/GenBank/DDBJ databases">
        <authorList>
            <person name="Livingstone P."/>
            <person name="Whitworth D."/>
        </authorList>
    </citation>
    <scope>NUCLEOTIDE SEQUENCE [LARGE SCALE GENOMIC DNA]</scope>
    <source>
        <strain evidence="2 3">AM401</strain>
    </source>
</reference>
<comment type="caution">
    <text evidence="2">The sequence shown here is derived from an EMBL/GenBank/DDBJ whole genome shotgun (WGS) entry which is preliminary data.</text>
</comment>
<keyword evidence="1" id="KW-1133">Transmembrane helix</keyword>
<keyword evidence="3" id="KW-1185">Reference proteome</keyword>